<keyword evidence="4 11" id="KW-0808">Transferase</keyword>
<evidence type="ECO:0000256" key="5">
    <source>
        <dbReference type="ARBA" id="ARBA00022692"/>
    </source>
</evidence>
<comment type="subcellular location">
    <subcellularLocation>
        <location evidence="1">Cell membrane</location>
        <topology evidence="1">Multi-pass membrane protein</topology>
    </subcellularLocation>
</comment>
<keyword evidence="3" id="KW-0328">Glycosyltransferase</keyword>
<keyword evidence="6 9" id="KW-1133">Transmembrane helix</keyword>
<dbReference type="AlphaFoldDB" id="A0A7S8E702"/>
<keyword evidence="2" id="KW-1003">Cell membrane</keyword>
<keyword evidence="12" id="KW-1185">Reference proteome</keyword>
<dbReference type="InterPro" id="IPR029044">
    <property type="entry name" value="Nucleotide-diphossugar_trans"/>
</dbReference>
<dbReference type="PANTHER" id="PTHR48090:SF1">
    <property type="entry name" value="PROPHAGE BACTOPRENOL GLUCOSYL TRANSFERASE HOMOLOG"/>
    <property type="match status" value="1"/>
</dbReference>
<dbReference type="InterPro" id="IPR001173">
    <property type="entry name" value="Glyco_trans_2-like"/>
</dbReference>
<feature type="transmembrane region" description="Helical" evidence="9">
    <location>
        <begin position="269"/>
        <end position="291"/>
    </location>
</feature>
<evidence type="ECO:0000256" key="1">
    <source>
        <dbReference type="ARBA" id="ARBA00004651"/>
    </source>
</evidence>
<dbReference type="SUPFAM" id="SSF53448">
    <property type="entry name" value="Nucleotide-diphospho-sugar transferases"/>
    <property type="match status" value="1"/>
</dbReference>
<evidence type="ECO:0000259" key="10">
    <source>
        <dbReference type="Pfam" id="PF00535"/>
    </source>
</evidence>
<dbReference type="FunFam" id="3.90.550.10:FF:000079">
    <property type="entry name" value="Probable glycosyl transferase"/>
    <property type="match status" value="1"/>
</dbReference>
<gene>
    <name evidence="11" type="ORF">G4Y79_17640</name>
</gene>
<evidence type="ECO:0000256" key="4">
    <source>
        <dbReference type="ARBA" id="ARBA00022679"/>
    </source>
</evidence>
<dbReference type="EMBL" id="CP062983">
    <property type="protein sequence ID" value="QPC81500.1"/>
    <property type="molecule type" value="Genomic_DNA"/>
</dbReference>
<comment type="similarity">
    <text evidence="8">Belongs to the glycosyltransferase 2 family. GtrB subfamily.</text>
</comment>
<dbReference type="Gene3D" id="3.90.550.10">
    <property type="entry name" value="Spore Coat Polysaccharide Biosynthesis Protein SpsA, Chain A"/>
    <property type="match status" value="1"/>
</dbReference>
<proteinExistence type="inferred from homology"/>
<evidence type="ECO:0000313" key="11">
    <source>
        <dbReference type="EMBL" id="QPC81500.1"/>
    </source>
</evidence>
<name>A0A7S8E702_9CHLR</name>
<dbReference type="Proteomes" id="UP000594468">
    <property type="component" value="Chromosome"/>
</dbReference>
<accession>A0A7S8E702</accession>
<evidence type="ECO:0000256" key="2">
    <source>
        <dbReference type="ARBA" id="ARBA00022475"/>
    </source>
</evidence>
<evidence type="ECO:0000256" key="3">
    <source>
        <dbReference type="ARBA" id="ARBA00022676"/>
    </source>
</evidence>
<evidence type="ECO:0000313" key="12">
    <source>
        <dbReference type="Proteomes" id="UP000594468"/>
    </source>
</evidence>
<evidence type="ECO:0000256" key="9">
    <source>
        <dbReference type="SAM" id="Phobius"/>
    </source>
</evidence>
<dbReference type="PANTHER" id="PTHR48090">
    <property type="entry name" value="UNDECAPRENYL-PHOSPHATE 4-DEOXY-4-FORMAMIDO-L-ARABINOSE TRANSFERASE-RELATED"/>
    <property type="match status" value="1"/>
</dbReference>
<organism evidence="11 12">
    <name type="scientific">Phototrophicus methaneseepsis</name>
    <dbReference type="NCBI Taxonomy" id="2710758"/>
    <lineage>
        <taxon>Bacteria</taxon>
        <taxon>Bacillati</taxon>
        <taxon>Chloroflexota</taxon>
        <taxon>Candidatus Thermofontia</taxon>
        <taxon>Phototrophicales</taxon>
        <taxon>Phototrophicaceae</taxon>
        <taxon>Phototrophicus</taxon>
    </lineage>
</organism>
<dbReference type="Pfam" id="PF00535">
    <property type="entry name" value="Glycos_transf_2"/>
    <property type="match status" value="1"/>
</dbReference>
<dbReference type="KEGG" id="pmet:G4Y79_17640"/>
<reference evidence="11 12" key="1">
    <citation type="submission" date="2020-02" db="EMBL/GenBank/DDBJ databases">
        <authorList>
            <person name="Zheng R.K."/>
            <person name="Sun C.M."/>
        </authorList>
    </citation>
    <scope>NUCLEOTIDE SEQUENCE [LARGE SCALE GENOMIC DNA]</scope>
    <source>
        <strain evidence="12">rifampicinis</strain>
    </source>
</reference>
<evidence type="ECO:0000256" key="8">
    <source>
        <dbReference type="ARBA" id="ARBA00038152"/>
    </source>
</evidence>
<keyword evidence="7 9" id="KW-0472">Membrane</keyword>
<evidence type="ECO:0000256" key="6">
    <source>
        <dbReference type="ARBA" id="ARBA00022989"/>
    </source>
</evidence>
<dbReference type="GO" id="GO:0016757">
    <property type="term" value="F:glycosyltransferase activity"/>
    <property type="evidence" value="ECO:0007669"/>
    <property type="project" value="UniProtKB-KW"/>
</dbReference>
<dbReference type="RefSeq" id="WP_195169573.1">
    <property type="nucleotide sequence ID" value="NZ_CP062983.1"/>
</dbReference>
<protein>
    <submittedName>
        <fullName evidence="11">Glycosyltransferase family 2 protein</fullName>
    </submittedName>
</protein>
<feature type="transmembrane region" description="Helical" evidence="9">
    <location>
        <begin position="233"/>
        <end position="257"/>
    </location>
</feature>
<keyword evidence="5 9" id="KW-0812">Transmembrane</keyword>
<dbReference type="CDD" id="cd04187">
    <property type="entry name" value="DPM1_like_bac"/>
    <property type="match status" value="1"/>
</dbReference>
<feature type="domain" description="Glycosyltransferase 2-like" evidence="10">
    <location>
        <begin position="7"/>
        <end position="168"/>
    </location>
</feature>
<sequence length="348" mass="39351">MTRPTISIVAPVYNEEEILPKFYERVQSVMNAEGSDWELILVNDGSRDRSPEIMMTIAEGDPHVKVVSFARNFGHQVAVTAGIDHAQGQAVVLIDADLQDPPEVIPELIAKWREGYDVVYAVRKQREGESWFKLTTAKLFYRTLYRITDVAIPLDTGDFRLMDEKVAQVLRDMREHNRFIRGMTSWVGFKQTGVDYVRHAREAGVTKYPFRKMVNFALDAVTSFSYFPLQIMVYLAGFLGVMAIVVAIVIATLRLTLGEEFFGGQATTIVLLMLLSSFQLFFLFIIGQYVARIYDETRNRPLYVVARRSGFDEEVPAADTSARLGTGRAIGIKEQMSQPEPDTQQVAD</sequence>
<dbReference type="InterPro" id="IPR050256">
    <property type="entry name" value="Glycosyltransferase_2"/>
</dbReference>
<evidence type="ECO:0000256" key="7">
    <source>
        <dbReference type="ARBA" id="ARBA00023136"/>
    </source>
</evidence>
<dbReference type="GO" id="GO:0005886">
    <property type="term" value="C:plasma membrane"/>
    <property type="evidence" value="ECO:0007669"/>
    <property type="project" value="UniProtKB-SubCell"/>
</dbReference>